<reference evidence="2" key="3">
    <citation type="submission" date="2021-08" db="EMBL/GenBank/DDBJ databases">
        <authorList>
            <person name="de Jong S."/>
            <person name="van den Broek M."/>
            <person name="Merkel A."/>
            <person name="de la Torre Cortes P."/>
            <person name="Kalamorz F."/>
            <person name="Cook G."/>
            <person name="van Loosdrecht M."/>
            <person name="McMillan D."/>
        </authorList>
    </citation>
    <scope>NUCLEOTIDE SEQUENCE</scope>
    <source>
        <strain evidence="2">TA2.A1</strain>
    </source>
</reference>
<evidence type="ECO:0000313" key="3">
    <source>
        <dbReference type="Proteomes" id="UP000010716"/>
    </source>
</evidence>
<organism evidence="1 3">
    <name type="scientific">Caldalkalibacillus thermarum (strain TA2.A1)</name>
    <dbReference type="NCBI Taxonomy" id="986075"/>
    <lineage>
        <taxon>Bacteria</taxon>
        <taxon>Bacillati</taxon>
        <taxon>Bacillota</taxon>
        <taxon>Bacilli</taxon>
        <taxon>Bacillales</taxon>
        <taxon>Bacillaceae</taxon>
        <taxon>Caldalkalibacillus</taxon>
    </lineage>
</organism>
<dbReference type="Proteomes" id="UP000010716">
    <property type="component" value="Unassembled WGS sequence"/>
</dbReference>
<reference evidence="2 4" key="2">
    <citation type="journal article" date="2020" name="Extremophiles">
        <title>Genomic analysis of Caldalkalibacillus thermarum TA2.A1 reveals aerobic alkaliphilic metabolism and evolutionary hallmarks linking alkaliphilic bacteria and plant life.</title>
        <authorList>
            <person name="de Jong S.I."/>
            <person name="van den Broek M.A."/>
            <person name="Merkel A.Y."/>
            <person name="de la Torre Cortes P."/>
            <person name="Kalamorz F."/>
            <person name="Cook G.M."/>
            <person name="van Loosdrecht M.C.M."/>
            <person name="McMillan D.G.G."/>
        </authorList>
    </citation>
    <scope>NUCLEOTIDE SEQUENCE [LARGE SCALE GENOMIC DNA]</scope>
    <source>
        <strain evidence="2 4">TA2.A1</strain>
    </source>
</reference>
<evidence type="ECO:0000313" key="2">
    <source>
        <dbReference type="EMBL" id="QZT34025.1"/>
    </source>
</evidence>
<dbReference type="eggNOG" id="COG1728">
    <property type="taxonomic scope" value="Bacteria"/>
</dbReference>
<reference evidence="1 3" key="1">
    <citation type="journal article" date="2011" name="J. Bacteriol.">
        <title>Draft genome sequence of the thermoalkaliphilic Caldalkalibacillus thermarum strain TA2.A1.</title>
        <authorList>
            <person name="Kalamorz F."/>
            <person name="Keis S."/>
            <person name="McMillan D.G."/>
            <person name="Olsson K."/>
            <person name="Stanton J.A."/>
            <person name="Stockwell P."/>
            <person name="Black M.A."/>
            <person name="Klingeman D.M."/>
            <person name="Land M.L."/>
            <person name="Han C.S."/>
            <person name="Martin S.L."/>
            <person name="Becher S.A."/>
            <person name="Peddie C.J."/>
            <person name="Morgan H.W."/>
            <person name="Matthies D."/>
            <person name="Preiss L."/>
            <person name="Meier T."/>
            <person name="Brown S.D."/>
            <person name="Cook G.M."/>
        </authorList>
    </citation>
    <scope>NUCLEOTIDE SEQUENCE [LARGE SCALE GENOMIC DNA]</scope>
    <source>
        <strain evidence="1 3">TA2.A1</strain>
    </source>
</reference>
<evidence type="ECO:0000313" key="1">
    <source>
        <dbReference type="EMBL" id="EGL82056.1"/>
    </source>
</evidence>
<dbReference type="KEGG" id="cthu:HUR95_00875"/>
<gene>
    <name evidence="1" type="ORF">CathTA2_2419</name>
    <name evidence="2" type="ORF">HUR95_00875</name>
</gene>
<dbReference type="Proteomes" id="UP000825179">
    <property type="component" value="Chromosome"/>
</dbReference>
<dbReference type="SUPFAM" id="SSF158397">
    <property type="entry name" value="TM1646-like"/>
    <property type="match status" value="1"/>
</dbReference>
<dbReference type="RefSeq" id="WP_007505787.1">
    <property type="nucleotide sequence ID" value="NZ_AFCE01000156.1"/>
</dbReference>
<proteinExistence type="predicted"/>
<name>F5L9B4_CALTT</name>
<dbReference type="InterPro" id="IPR024042">
    <property type="entry name" value="TM1646-like_dom_sf"/>
</dbReference>
<dbReference type="EMBL" id="AFCE01000156">
    <property type="protein sequence ID" value="EGL82056.1"/>
    <property type="molecule type" value="Genomic_DNA"/>
</dbReference>
<dbReference type="OrthoDB" id="1680946at2"/>
<keyword evidence="4" id="KW-1185">Reference proteome</keyword>
<dbReference type="InterPro" id="IPR005585">
    <property type="entry name" value="DUF327"/>
</dbReference>
<dbReference type="Pfam" id="PF03885">
    <property type="entry name" value="DUF327"/>
    <property type="match status" value="1"/>
</dbReference>
<protein>
    <submittedName>
        <fullName evidence="2">YaaR family protein</fullName>
    </submittedName>
</protein>
<sequence length="144" mass="16621">MRIQDKLNVQAGHPKPEQQFRPQASFNRVLNKAEARVQRETLAGLLQKIESAGEQLAERRTLAHLFQYKRLVKQFLEEAVRGGLKWMEREGRDARGRLKVYHLIEQVDQHLLELTDELLATEEGRLKLLAVIGEIKGLLVELYG</sequence>
<dbReference type="Gene3D" id="1.20.120.490">
    <property type="entry name" value="Hypothetical protein TM1646-like domain"/>
    <property type="match status" value="1"/>
</dbReference>
<accession>F5L9B4</accession>
<dbReference type="EMBL" id="CP082237">
    <property type="protein sequence ID" value="QZT34025.1"/>
    <property type="molecule type" value="Genomic_DNA"/>
</dbReference>
<evidence type="ECO:0000313" key="4">
    <source>
        <dbReference type="Proteomes" id="UP000825179"/>
    </source>
</evidence>
<dbReference type="AlphaFoldDB" id="F5L9B4"/>